<dbReference type="EMBL" id="NBYY01000007">
    <property type="protein sequence ID" value="PCS24010.1"/>
    <property type="molecule type" value="Genomic_DNA"/>
</dbReference>
<evidence type="ECO:0000313" key="2">
    <source>
        <dbReference type="Proteomes" id="UP000219020"/>
    </source>
</evidence>
<geneLocation type="plasmid" evidence="2">
    <name>pmj2</name>
</geneLocation>
<name>A0A2A5T7D4_9GAMM</name>
<dbReference type="InterPro" id="IPR014115">
    <property type="entry name" value="TrbI_Ftype"/>
</dbReference>
<evidence type="ECO:0008006" key="3">
    <source>
        <dbReference type="Google" id="ProtNLM"/>
    </source>
</evidence>
<evidence type="ECO:0000313" key="1">
    <source>
        <dbReference type="EMBL" id="PCS24010.1"/>
    </source>
</evidence>
<dbReference type="Pfam" id="PF09677">
    <property type="entry name" value="TrbI_Ftype"/>
    <property type="match status" value="1"/>
</dbReference>
<sequence length="95" mass="10828">MIFTVANNYWYSRPIAVVKLDEIIASHLKEYGDKELTDDERKLASESFAQSLDSVMKQMGDEQRVTLLVAPAVVTDVPDYTEFVKAEIRRTMNGK</sequence>
<keyword evidence="1" id="KW-0614">Plasmid</keyword>
<protein>
    <recommendedName>
        <fullName evidence="3">IncF plasmid conjugative transfer protein TrbI</fullName>
    </recommendedName>
</protein>
<proteinExistence type="predicted"/>
<organism evidence="1 2">
    <name type="scientific">Candidatus Enterovibrio escicola</name>
    <dbReference type="NCBI Taxonomy" id="1927127"/>
    <lineage>
        <taxon>Bacteria</taxon>
        <taxon>Pseudomonadati</taxon>
        <taxon>Pseudomonadota</taxon>
        <taxon>Gammaproteobacteria</taxon>
        <taxon>Vibrionales</taxon>
        <taxon>Vibrionaceae</taxon>
        <taxon>Enterovibrio</taxon>
    </lineage>
</organism>
<dbReference type="Proteomes" id="UP000219020">
    <property type="component" value="Plasmid pMJ2"/>
</dbReference>
<reference evidence="2" key="1">
    <citation type="submission" date="2017-04" db="EMBL/GenBank/DDBJ databases">
        <title>Genome evolution of the luminous symbionts of deep sea anglerfish.</title>
        <authorList>
            <person name="Hendry T.A."/>
        </authorList>
    </citation>
    <scope>NUCLEOTIDE SEQUENCE [LARGE SCALE GENOMIC DNA]</scope>
    <source>
        <plasmid evidence="2">pmj2</plasmid>
    </source>
</reference>
<accession>A0A2A5T7D4</accession>
<gene>
    <name evidence="1" type="ORF">BTN49_0283</name>
</gene>
<dbReference type="AlphaFoldDB" id="A0A2A5T7D4"/>
<keyword evidence="2" id="KW-1185">Reference proteome</keyword>
<comment type="caution">
    <text evidence="1">The sequence shown here is derived from an EMBL/GenBank/DDBJ whole genome shotgun (WGS) entry which is preliminary data.</text>
</comment>